<dbReference type="PIRSF" id="PIRSF006324">
    <property type="entry name" value="LeuE"/>
    <property type="match status" value="1"/>
</dbReference>
<protein>
    <submittedName>
        <fullName evidence="8">Leucine efflux protein</fullName>
    </submittedName>
</protein>
<evidence type="ECO:0000313" key="8">
    <source>
        <dbReference type="EMBL" id="GGP18286.1"/>
    </source>
</evidence>
<sequence length="207" mass="22160">MLGVTDPLTYLAGATAIILMPGPNSLFALSVASRRGVRAGFAAAAGIFTGDLVLMLAAALGVASLMHAYPVAFDIVRYAGAAYLAFLGIKLLLAGSNKREQEVHLDIPARHIYRQAMSISLVNVKAIIFFMAFFPQFVDPSYPHIWLTFGALGITVQILSLSYLSFLILAGANIARKLSGRAWVATILKKLTGTLFLSFGARLALSR</sequence>
<dbReference type="Proteomes" id="UP000637267">
    <property type="component" value="Unassembled WGS sequence"/>
</dbReference>
<evidence type="ECO:0000256" key="2">
    <source>
        <dbReference type="ARBA" id="ARBA00007928"/>
    </source>
</evidence>
<dbReference type="PANTHER" id="PTHR30086:SF15">
    <property type="entry name" value="LEUCINE EFFLUX PROTEIN"/>
    <property type="match status" value="1"/>
</dbReference>
<keyword evidence="9" id="KW-1185">Reference proteome</keyword>
<accession>A0ABQ2P4V8</accession>
<feature type="transmembrane region" description="Helical" evidence="7">
    <location>
        <begin position="182"/>
        <end position="205"/>
    </location>
</feature>
<proteinExistence type="inferred from homology"/>
<feature type="transmembrane region" description="Helical" evidence="7">
    <location>
        <begin position="12"/>
        <end position="32"/>
    </location>
</feature>
<name>A0ABQ2P4V8_9NEIS</name>
<feature type="transmembrane region" description="Helical" evidence="7">
    <location>
        <begin position="116"/>
        <end position="138"/>
    </location>
</feature>
<keyword evidence="3" id="KW-1003">Cell membrane</keyword>
<evidence type="ECO:0000256" key="5">
    <source>
        <dbReference type="ARBA" id="ARBA00022989"/>
    </source>
</evidence>
<dbReference type="RefSeq" id="WP_188701852.1">
    <property type="nucleotide sequence ID" value="NZ_BMLX01000001.1"/>
</dbReference>
<keyword evidence="5 7" id="KW-1133">Transmembrane helix</keyword>
<evidence type="ECO:0000256" key="7">
    <source>
        <dbReference type="SAM" id="Phobius"/>
    </source>
</evidence>
<comment type="similarity">
    <text evidence="2">Belongs to the Rht family.</text>
</comment>
<dbReference type="EMBL" id="BMLX01000001">
    <property type="protein sequence ID" value="GGP18286.1"/>
    <property type="molecule type" value="Genomic_DNA"/>
</dbReference>
<evidence type="ECO:0000256" key="3">
    <source>
        <dbReference type="ARBA" id="ARBA00022475"/>
    </source>
</evidence>
<reference evidence="9" key="1">
    <citation type="journal article" date="2019" name="Int. J. Syst. Evol. Microbiol.">
        <title>The Global Catalogue of Microorganisms (GCM) 10K type strain sequencing project: providing services to taxonomists for standard genome sequencing and annotation.</title>
        <authorList>
            <consortium name="The Broad Institute Genomics Platform"/>
            <consortium name="The Broad Institute Genome Sequencing Center for Infectious Disease"/>
            <person name="Wu L."/>
            <person name="Ma J."/>
        </authorList>
    </citation>
    <scope>NUCLEOTIDE SEQUENCE [LARGE SCALE GENOMIC DNA]</scope>
    <source>
        <strain evidence="9">CGMCC 1.8859</strain>
    </source>
</reference>
<feature type="transmembrane region" description="Helical" evidence="7">
    <location>
        <begin position="144"/>
        <end position="170"/>
    </location>
</feature>
<gene>
    <name evidence="8" type="primary">leuE</name>
    <name evidence="8" type="ORF">GCM10010970_04170</name>
</gene>
<organism evidence="8 9">
    <name type="scientific">Silvimonas iriomotensis</name>
    <dbReference type="NCBI Taxonomy" id="449662"/>
    <lineage>
        <taxon>Bacteria</taxon>
        <taxon>Pseudomonadati</taxon>
        <taxon>Pseudomonadota</taxon>
        <taxon>Betaproteobacteria</taxon>
        <taxon>Neisseriales</taxon>
        <taxon>Chitinibacteraceae</taxon>
        <taxon>Silvimonas</taxon>
    </lineage>
</organism>
<feature type="transmembrane region" description="Helical" evidence="7">
    <location>
        <begin position="39"/>
        <end position="63"/>
    </location>
</feature>
<evidence type="ECO:0000256" key="6">
    <source>
        <dbReference type="ARBA" id="ARBA00023136"/>
    </source>
</evidence>
<evidence type="ECO:0000256" key="4">
    <source>
        <dbReference type="ARBA" id="ARBA00022692"/>
    </source>
</evidence>
<comment type="subcellular location">
    <subcellularLocation>
        <location evidence="1">Cell membrane</location>
        <topology evidence="1">Multi-pass membrane protein</topology>
    </subcellularLocation>
</comment>
<dbReference type="Pfam" id="PF01810">
    <property type="entry name" value="LysE"/>
    <property type="match status" value="1"/>
</dbReference>
<keyword evidence="6 7" id="KW-0472">Membrane</keyword>
<comment type="caution">
    <text evidence="8">The sequence shown here is derived from an EMBL/GenBank/DDBJ whole genome shotgun (WGS) entry which is preliminary data.</text>
</comment>
<dbReference type="NCBIfam" id="NF008201">
    <property type="entry name" value="PRK10958.1"/>
    <property type="match status" value="1"/>
</dbReference>
<dbReference type="PANTHER" id="PTHR30086">
    <property type="entry name" value="ARGININE EXPORTER PROTEIN ARGO"/>
    <property type="match status" value="1"/>
</dbReference>
<dbReference type="InterPro" id="IPR001123">
    <property type="entry name" value="LeuE-type"/>
</dbReference>
<evidence type="ECO:0000313" key="9">
    <source>
        <dbReference type="Proteomes" id="UP000637267"/>
    </source>
</evidence>
<keyword evidence="4 7" id="KW-0812">Transmembrane</keyword>
<evidence type="ECO:0000256" key="1">
    <source>
        <dbReference type="ARBA" id="ARBA00004651"/>
    </source>
</evidence>
<feature type="transmembrane region" description="Helical" evidence="7">
    <location>
        <begin position="75"/>
        <end position="95"/>
    </location>
</feature>